<evidence type="ECO:0000256" key="4">
    <source>
        <dbReference type="ARBA" id="ARBA00022833"/>
    </source>
</evidence>
<dbReference type="PANTHER" id="PTHR43161:SF9">
    <property type="entry name" value="SORBITOL DEHYDROGENASE"/>
    <property type="match status" value="1"/>
</dbReference>
<dbReference type="Pfam" id="PF00107">
    <property type="entry name" value="ADH_zinc_N"/>
    <property type="match status" value="1"/>
</dbReference>
<comment type="cofactor">
    <cofactor evidence="1 6">
        <name>Zn(2+)</name>
        <dbReference type="ChEBI" id="CHEBI:29105"/>
    </cofactor>
</comment>
<evidence type="ECO:0000313" key="9">
    <source>
        <dbReference type="Proteomes" id="UP000746595"/>
    </source>
</evidence>
<protein>
    <submittedName>
        <fullName evidence="8">L-idonate 5-dehydrogenase</fullName>
    </submittedName>
</protein>
<dbReference type="SMART" id="SM00829">
    <property type="entry name" value="PKS_ER"/>
    <property type="match status" value="1"/>
</dbReference>
<dbReference type="EMBL" id="JAAWVT010000001">
    <property type="protein sequence ID" value="NKG19894.1"/>
    <property type="molecule type" value="Genomic_DNA"/>
</dbReference>
<keyword evidence="4 6" id="KW-0862">Zinc</keyword>
<dbReference type="SUPFAM" id="SSF51735">
    <property type="entry name" value="NAD(P)-binding Rossmann-fold domains"/>
    <property type="match status" value="1"/>
</dbReference>
<dbReference type="Pfam" id="PF08240">
    <property type="entry name" value="ADH_N"/>
    <property type="match status" value="1"/>
</dbReference>
<dbReference type="RefSeq" id="WP_168150785.1">
    <property type="nucleotide sequence ID" value="NZ_JAAWVT010000001.1"/>
</dbReference>
<dbReference type="PANTHER" id="PTHR43161">
    <property type="entry name" value="SORBITOL DEHYDROGENASE"/>
    <property type="match status" value="1"/>
</dbReference>
<dbReference type="InterPro" id="IPR013149">
    <property type="entry name" value="ADH-like_C"/>
</dbReference>
<reference evidence="8 9" key="1">
    <citation type="submission" date="2020-04" db="EMBL/GenBank/DDBJ databases">
        <title>Paeniglutamicibacter sp. ANT13_2, a novel actinomycete isolated from sediment in Antarctica.</title>
        <authorList>
            <person name="Sakdapetsiri C."/>
            <person name="Pinyakong O."/>
        </authorList>
    </citation>
    <scope>NUCLEOTIDE SEQUENCE [LARGE SCALE GENOMIC DNA]</scope>
    <source>
        <strain evidence="8 9">ANT13_2</strain>
    </source>
</reference>
<dbReference type="InterPro" id="IPR020843">
    <property type="entry name" value="ER"/>
</dbReference>
<dbReference type="SUPFAM" id="SSF50129">
    <property type="entry name" value="GroES-like"/>
    <property type="match status" value="1"/>
</dbReference>
<sequence>MKAVVVHGPKDLRVEDVQESPLGPGEVAVDIAYGGICGSDLHYWQHGSNGSFEVKEPLVLGHEVVGKVRELGEGVTGWSIGDAVAIHPASPCPEPGAEPAGMHLIQGGTYLGSASTTPHTHGGLAEVLNVQSRQLRRLPEGLDLRTAALAEPLAIALHGIDRAAGRIEGARCFVSGAGPIGLLAAAILKIRGAVSVAIADLQPRALEVARSMGVDETFNILQGEGPEALGYDVSVEAAGAAASLQTVLDATRRGGTAVQLGILPKEKVSISLSELGLRELTVFGSQRFETELDEAVELLAEHPFLGKVISHDYLMAEAEKAFAMALDSAASSKVLIRVGDFEM</sequence>
<gene>
    <name evidence="8" type="ORF">HED64_04110</name>
</gene>
<organism evidence="8 9">
    <name type="scientific">Paeniglutamicibacter terrestris</name>
    <dbReference type="NCBI Taxonomy" id="2723403"/>
    <lineage>
        <taxon>Bacteria</taxon>
        <taxon>Bacillati</taxon>
        <taxon>Actinomycetota</taxon>
        <taxon>Actinomycetes</taxon>
        <taxon>Micrococcales</taxon>
        <taxon>Micrococcaceae</taxon>
        <taxon>Paeniglutamicibacter</taxon>
    </lineage>
</organism>
<evidence type="ECO:0000259" key="7">
    <source>
        <dbReference type="SMART" id="SM00829"/>
    </source>
</evidence>
<dbReference type="Proteomes" id="UP000746595">
    <property type="component" value="Unassembled WGS sequence"/>
</dbReference>
<dbReference type="PROSITE" id="PS00059">
    <property type="entry name" value="ADH_ZINC"/>
    <property type="match status" value="1"/>
</dbReference>
<evidence type="ECO:0000256" key="5">
    <source>
        <dbReference type="ARBA" id="ARBA00023002"/>
    </source>
</evidence>
<evidence type="ECO:0000256" key="6">
    <source>
        <dbReference type="RuleBase" id="RU361277"/>
    </source>
</evidence>
<evidence type="ECO:0000256" key="2">
    <source>
        <dbReference type="ARBA" id="ARBA00008072"/>
    </source>
</evidence>
<comment type="caution">
    <text evidence="8">The sequence shown here is derived from an EMBL/GenBank/DDBJ whole genome shotgun (WGS) entry which is preliminary data.</text>
</comment>
<keyword evidence="9" id="KW-1185">Reference proteome</keyword>
<feature type="domain" description="Enoyl reductase (ER)" evidence="7">
    <location>
        <begin position="8"/>
        <end position="336"/>
    </location>
</feature>
<dbReference type="CDD" id="cd08232">
    <property type="entry name" value="idonate-5-DH"/>
    <property type="match status" value="1"/>
</dbReference>
<dbReference type="InterPro" id="IPR011032">
    <property type="entry name" value="GroES-like_sf"/>
</dbReference>
<accession>A0ABX1G1H4</accession>
<dbReference type="InterPro" id="IPR036291">
    <property type="entry name" value="NAD(P)-bd_dom_sf"/>
</dbReference>
<evidence type="ECO:0000256" key="3">
    <source>
        <dbReference type="ARBA" id="ARBA00022723"/>
    </source>
</evidence>
<keyword evidence="3 6" id="KW-0479">Metal-binding</keyword>
<name>A0ABX1G1H4_9MICC</name>
<dbReference type="Gene3D" id="3.90.180.10">
    <property type="entry name" value="Medium-chain alcohol dehydrogenases, catalytic domain"/>
    <property type="match status" value="1"/>
</dbReference>
<evidence type="ECO:0000256" key="1">
    <source>
        <dbReference type="ARBA" id="ARBA00001947"/>
    </source>
</evidence>
<keyword evidence="5" id="KW-0560">Oxidoreductase</keyword>
<dbReference type="InterPro" id="IPR013154">
    <property type="entry name" value="ADH-like_N"/>
</dbReference>
<dbReference type="Gene3D" id="3.40.50.720">
    <property type="entry name" value="NAD(P)-binding Rossmann-like Domain"/>
    <property type="match status" value="1"/>
</dbReference>
<comment type="similarity">
    <text evidence="2 6">Belongs to the zinc-containing alcohol dehydrogenase family.</text>
</comment>
<proteinExistence type="inferred from homology"/>
<dbReference type="InterPro" id="IPR002328">
    <property type="entry name" value="ADH_Zn_CS"/>
</dbReference>
<evidence type="ECO:0000313" key="8">
    <source>
        <dbReference type="EMBL" id="NKG19894.1"/>
    </source>
</evidence>